<dbReference type="EMBL" id="CYGZ01000025">
    <property type="protein sequence ID" value="CUA81216.1"/>
    <property type="molecule type" value="Genomic_DNA"/>
</dbReference>
<evidence type="ECO:0008006" key="3">
    <source>
        <dbReference type="Google" id="ProtNLM"/>
    </source>
</evidence>
<dbReference type="Proteomes" id="UP000182738">
    <property type="component" value="Unassembled WGS sequence"/>
</dbReference>
<dbReference type="Pfam" id="PF13780">
    <property type="entry name" value="DUF4176"/>
    <property type="match status" value="1"/>
</dbReference>
<reference evidence="2" key="1">
    <citation type="submission" date="2015-08" db="EMBL/GenBank/DDBJ databases">
        <authorList>
            <person name="Varghese N."/>
        </authorList>
    </citation>
    <scope>NUCLEOTIDE SEQUENCE [LARGE SCALE GENOMIC DNA]</scope>
    <source>
        <strain evidence="2">DSM 27374</strain>
    </source>
</reference>
<sequence length="83" mass="9514">MIMKDILPIGSVVKLDGINYLVMIYGRNVVQSTTGKQYDYVGCPYPHGFINNAYNIFFNKDAIETLVFKGYENQEEKILRTSL</sequence>
<dbReference type="InterPro" id="IPR025233">
    <property type="entry name" value="DUF4176"/>
</dbReference>
<dbReference type="OrthoDB" id="5124454at2"/>
<evidence type="ECO:0000313" key="2">
    <source>
        <dbReference type="Proteomes" id="UP000182738"/>
    </source>
</evidence>
<dbReference type="RefSeq" id="WP_055442026.1">
    <property type="nucleotide sequence ID" value="NZ_BAABDZ010000005.1"/>
</dbReference>
<keyword evidence="2" id="KW-1185">Reference proteome</keyword>
<protein>
    <recommendedName>
        <fullName evidence="3">DUF4176 domain-containing protein</fullName>
    </recommendedName>
</protein>
<name>A0A0K6GRS1_9BACL</name>
<organism evidence="1 2">
    <name type="scientific">Anoxybacillus suryakundensis</name>
    <dbReference type="NCBI Taxonomy" id="1325335"/>
    <lineage>
        <taxon>Bacteria</taxon>
        <taxon>Bacillati</taxon>
        <taxon>Bacillota</taxon>
        <taxon>Bacilli</taxon>
        <taxon>Bacillales</taxon>
        <taxon>Anoxybacillaceae</taxon>
        <taxon>Anoxybacillus</taxon>
    </lineage>
</organism>
<accession>A0A0K6GRS1</accession>
<gene>
    <name evidence="1" type="ORF">Ga0061060_12512</name>
</gene>
<dbReference type="AlphaFoldDB" id="A0A0K6GRS1"/>
<evidence type="ECO:0000313" key="1">
    <source>
        <dbReference type="EMBL" id="CUA81216.1"/>
    </source>
</evidence>
<dbReference type="STRING" id="1325335.GCA_001418025_02541"/>
<proteinExistence type="predicted"/>